<evidence type="ECO:0000256" key="7">
    <source>
        <dbReference type="ARBA" id="ARBA00022777"/>
    </source>
</evidence>
<dbReference type="PROSITE" id="PS51094">
    <property type="entry name" value="PTS_EIIA_TYPE_2"/>
    <property type="match status" value="1"/>
</dbReference>
<dbReference type="CDD" id="cd00211">
    <property type="entry name" value="PTS_IIA_fru"/>
    <property type="match status" value="1"/>
</dbReference>
<evidence type="ECO:0000313" key="16">
    <source>
        <dbReference type="Proteomes" id="UP001065593"/>
    </source>
</evidence>
<keyword evidence="5" id="KW-0808">Transferase</keyword>
<dbReference type="InterPro" id="IPR011608">
    <property type="entry name" value="PRD"/>
</dbReference>
<keyword evidence="3" id="KW-0963">Cytoplasm</keyword>
<dbReference type="Pfam" id="PF00359">
    <property type="entry name" value="PTS_EIIA_2"/>
    <property type="match status" value="1"/>
</dbReference>
<evidence type="ECO:0000256" key="10">
    <source>
        <dbReference type="ARBA" id="ARBA00041175"/>
    </source>
</evidence>
<dbReference type="CDD" id="cd05568">
    <property type="entry name" value="PTS_IIB_bgl_like"/>
    <property type="match status" value="1"/>
</dbReference>
<dbReference type="PANTHER" id="PTHR36203:SF1">
    <property type="entry name" value="ASCORBATE-SPECIFIC PTS SYSTEM EIIA COMPONENT"/>
    <property type="match status" value="1"/>
</dbReference>
<dbReference type="SUPFAM" id="SSF63520">
    <property type="entry name" value="PTS-regulatory domain, PRD"/>
    <property type="match status" value="1"/>
</dbReference>
<comment type="caution">
    <text evidence="15">The sequence shown here is derived from an EMBL/GenBank/DDBJ whole genome shotgun (WGS) entry which is preliminary data.</text>
</comment>
<evidence type="ECO:0000259" key="13">
    <source>
        <dbReference type="PROSITE" id="PS51099"/>
    </source>
</evidence>
<dbReference type="InterPro" id="IPR036634">
    <property type="entry name" value="PRD_sf"/>
</dbReference>
<keyword evidence="16" id="KW-1185">Reference proteome</keyword>
<dbReference type="InterPro" id="IPR007737">
    <property type="entry name" value="Mga_HTH"/>
</dbReference>
<evidence type="ECO:0000256" key="5">
    <source>
        <dbReference type="ARBA" id="ARBA00022679"/>
    </source>
</evidence>
<organism evidence="15 16">
    <name type="scientific">Lysinibacillus piscis</name>
    <dbReference type="NCBI Taxonomy" id="2518931"/>
    <lineage>
        <taxon>Bacteria</taxon>
        <taxon>Bacillati</taxon>
        <taxon>Bacillota</taxon>
        <taxon>Bacilli</taxon>
        <taxon>Bacillales</taxon>
        <taxon>Bacillaceae</taxon>
        <taxon>Lysinibacillus</taxon>
    </lineage>
</organism>
<evidence type="ECO:0000256" key="8">
    <source>
        <dbReference type="ARBA" id="ARBA00023159"/>
    </source>
</evidence>
<evidence type="ECO:0000256" key="3">
    <source>
        <dbReference type="ARBA" id="ARBA00022490"/>
    </source>
</evidence>
<keyword evidence="7" id="KW-0418">Kinase</keyword>
<keyword evidence="4" id="KW-0597">Phosphoprotein</keyword>
<keyword evidence="8" id="KW-0010">Activator</keyword>
<feature type="domain" description="PRD" evidence="14">
    <location>
        <begin position="287"/>
        <end position="394"/>
    </location>
</feature>
<dbReference type="SUPFAM" id="SSF55804">
    <property type="entry name" value="Phoshotransferase/anion transport protein"/>
    <property type="match status" value="1"/>
</dbReference>
<feature type="domain" description="PTS EIIA type-2" evidence="12">
    <location>
        <begin position="541"/>
        <end position="682"/>
    </location>
</feature>
<feature type="domain" description="PTS EIIB type-2" evidence="13">
    <location>
        <begin position="399"/>
        <end position="486"/>
    </location>
</feature>
<dbReference type="PANTHER" id="PTHR36203">
    <property type="entry name" value="ASCORBATE-SPECIFIC PTS SYSTEM EIIA COMPONENT"/>
    <property type="match status" value="1"/>
</dbReference>
<dbReference type="InterPro" id="IPR051351">
    <property type="entry name" value="Ascorbate-PTS_EIIA_comp"/>
</dbReference>
<dbReference type="InterPro" id="IPR036095">
    <property type="entry name" value="PTS_EIIB-like_sf"/>
</dbReference>
<evidence type="ECO:0000313" key="15">
    <source>
        <dbReference type="EMBL" id="GLC87154.1"/>
    </source>
</evidence>
<sequence>MYLDERSNLLLKELIFNPTIKSKELVEKHGLSRHQIGYSIDKINHWLLAHDLPIIEKSKSGFFLVDEQVQSYLKMEGNTSRHYILSEYERAQLIILMILSKQEELSLHHFTSALLVSKNTILNDLKVVQEILQPHSLTVSYSRQYGYEMIGSEIQKRRLLLQVIDKVLAADYGETMMEDMVVTDKARKQEISEWLSQVEEQLQLTFTDEKLKQLPYLLMIIFIRIEEKERIGSTFCIHYEELSDTTEYQAVELLLGENSSFPRAERLFMALNLLASNVSSNEVLTDTTLPELKNAVAATLRLFEKNACLTLKDKESLIRLIFIHMKPAYYRIKYHLTTSNEYAEKIDAEFGELHFLVKQSVTPLEAMIGETIPESELVYLTMFIGGWLERQGDSIHAKVRAVVICPNGLSVSKLMNHTLQKVFPEFHFLEPLSIREFQQFEQDYDIVFSPRIVQTDKQLFIVRQLPSEEEKAQLRKRVMQALYGYSPTTLDVDKIMEIVGRHGQIADANKLKKELQHLLEDKQGHFGRMLPAKQNRLNLMDFLTEDVITIVPSVVNWQEAIHLAAMPLLANGAIESSYITAIINGHQYEQPYMVLGQHVSIPHASPEKGVNRTAMSLLCIRDGVDFAKDFRVHLVVIIAAKDKEKHIRALFQLSQLALVEKDVFQIANAADKHEIVNIMRVYAEKDEDT</sequence>
<dbReference type="Pfam" id="PF05043">
    <property type="entry name" value="Mga"/>
    <property type="match status" value="1"/>
</dbReference>
<protein>
    <recommendedName>
        <fullName evidence="10">Ascorbate-specific PTS system EIIA component</fullName>
    </recommendedName>
    <alternativeName>
        <fullName evidence="11">Ascorbate-specific phosphotransferase enzyme IIA component</fullName>
    </alternativeName>
</protein>
<dbReference type="PROSITE" id="PS51099">
    <property type="entry name" value="PTS_EIIB_TYPE_2"/>
    <property type="match status" value="1"/>
</dbReference>
<keyword evidence="2" id="KW-0813">Transport</keyword>
<evidence type="ECO:0000259" key="12">
    <source>
        <dbReference type="PROSITE" id="PS51094"/>
    </source>
</evidence>
<dbReference type="SUPFAM" id="SSF52794">
    <property type="entry name" value="PTS system IIB component-like"/>
    <property type="match status" value="1"/>
</dbReference>
<dbReference type="InterPro" id="IPR016152">
    <property type="entry name" value="PTrfase/Anion_transptr"/>
</dbReference>
<evidence type="ECO:0000259" key="14">
    <source>
        <dbReference type="PROSITE" id="PS51372"/>
    </source>
</evidence>
<name>A0ABQ5NGI4_9BACI</name>
<evidence type="ECO:0000256" key="1">
    <source>
        <dbReference type="ARBA" id="ARBA00004496"/>
    </source>
</evidence>
<dbReference type="PROSITE" id="PS51372">
    <property type="entry name" value="PRD_2"/>
    <property type="match status" value="2"/>
</dbReference>
<dbReference type="InterPro" id="IPR002178">
    <property type="entry name" value="PTS_EIIA_type-2_dom"/>
</dbReference>
<proteinExistence type="predicted"/>
<dbReference type="Proteomes" id="UP001065593">
    <property type="component" value="Unassembled WGS sequence"/>
</dbReference>
<evidence type="ECO:0000256" key="2">
    <source>
        <dbReference type="ARBA" id="ARBA00022448"/>
    </source>
</evidence>
<evidence type="ECO:0000256" key="11">
    <source>
        <dbReference type="ARBA" id="ARBA00042072"/>
    </source>
</evidence>
<dbReference type="Pfam" id="PF00874">
    <property type="entry name" value="PRD"/>
    <property type="match status" value="1"/>
</dbReference>
<reference evidence="15" key="1">
    <citation type="submission" date="2022-08" db="EMBL/GenBank/DDBJ databases">
        <title>Draft genome sequence of Lysinibacillus sp. strain KH24.</title>
        <authorList>
            <person name="Kanbe H."/>
            <person name="Itoh H."/>
        </authorList>
    </citation>
    <scope>NUCLEOTIDE SEQUENCE</scope>
    <source>
        <strain evidence="15">KH24</strain>
    </source>
</reference>
<keyword evidence="6" id="KW-0598">Phosphotransferase system</keyword>
<dbReference type="Gene3D" id="1.10.1790.10">
    <property type="entry name" value="PRD domain"/>
    <property type="match status" value="1"/>
</dbReference>
<accession>A0ABQ5NGI4</accession>
<evidence type="ECO:0000256" key="9">
    <source>
        <dbReference type="ARBA" id="ARBA00037387"/>
    </source>
</evidence>
<comment type="subcellular location">
    <subcellularLocation>
        <location evidence="1">Cytoplasm</location>
    </subcellularLocation>
</comment>
<keyword evidence="15" id="KW-0762">Sugar transport</keyword>
<dbReference type="InterPro" id="IPR013011">
    <property type="entry name" value="PTS_EIIB_2"/>
</dbReference>
<feature type="domain" description="PRD" evidence="14">
    <location>
        <begin position="182"/>
        <end position="283"/>
    </location>
</feature>
<evidence type="ECO:0000256" key="6">
    <source>
        <dbReference type="ARBA" id="ARBA00022683"/>
    </source>
</evidence>
<gene>
    <name evidence="15" type="ORF">LYSBPC_02810</name>
</gene>
<dbReference type="EMBL" id="BRZA01000001">
    <property type="protein sequence ID" value="GLC87154.1"/>
    <property type="molecule type" value="Genomic_DNA"/>
</dbReference>
<dbReference type="Gene3D" id="3.40.930.10">
    <property type="entry name" value="Mannitol-specific EII, Chain A"/>
    <property type="match status" value="1"/>
</dbReference>
<evidence type="ECO:0000256" key="4">
    <source>
        <dbReference type="ARBA" id="ARBA00022553"/>
    </source>
</evidence>
<comment type="function">
    <text evidence="9">The phosphoenolpyruvate-dependent sugar phosphotransferase system (sugar PTS), a major carbohydrate active transport system, catalyzes the phosphorylation of incoming sugar substrates concomitantly with their translocation across the cell membrane. The enzyme II UlaABC PTS system is involved in ascorbate transport.</text>
</comment>